<dbReference type="Proteomes" id="UP000433101">
    <property type="component" value="Unassembled WGS sequence"/>
</dbReference>
<dbReference type="PROSITE" id="PS51318">
    <property type="entry name" value="TAT"/>
    <property type="match status" value="1"/>
</dbReference>
<reference evidence="3 4" key="1">
    <citation type="submission" date="2019-12" db="EMBL/GenBank/DDBJ databases">
        <authorList>
            <person name="Li M."/>
        </authorList>
    </citation>
    <scope>NUCLEOTIDE SEQUENCE [LARGE SCALE GENOMIC DNA]</scope>
    <source>
        <strain evidence="3 4">GBMRC 2046</strain>
    </source>
</reference>
<proteinExistence type="predicted"/>
<sequence length="150" mass="15377">MELNRRQIMALAAGSAAFAATTSLSFPVLAANDAQDIINAFTGGAEAGEGALTLDAPEIAENGNTVPIEVTVDSPMSEDDYVEAVLIVADGNPNASVATFHFTPMSGEALASTRIRLAKTQDVIAVAKMSNGTFAMDRKTVKVTIGGCGG</sequence>
<evidence type="ECO:0000256" key="1">
    <source>
        <dbReference type="SAM" id="SignalP"/>
    </source>
</evidence>
<evidence type="ECO:0000259" key="2">
    <source>
        <dbReference type="Pfam" id="PF13501"/>
    </source>
</evidence>
<dbReference type="EMBL" id="WUMV01000004">
    <property type="protein sequence ID" value="MXN65621.1"/>
    <property type="molecule type" value="Genomic_DNA"/>
</dbReference>
<comment type="caution">
    <text evidence="3">The sequence shown here is derived from an EMBL/GenBank/DDBJ whole genome shotgun (WGS) entry which is preliminary data.</text>
</comment>
<dbReference type="AlphaFoldDB" id="A0A7X3LV12"/>
<dbReference type="PIRSF" id="PIRSF010312">
    <property type="entry name" value="Sulphur_oxidation_SoxY"/>
    <property type="match status" value="1"/>
</dbReference>
<dbReference type="Pfam" id="PF13501">
    <property type="entry name" value="SoxY"/>
    <property type="match status" value="1"/>
</dbReference>
<protein>
    <submittedName>
        <fullName evidence="3">Thiosulfate oxidation carrier protein SoxY</fullName>
    </submittedName>
</protein>
<name>A0A7X3LV12_9HYPH</name>
<keyword evidence="1" id="KW-0732">Signal</keyword>
<evidence type="ECO:0000313" key="3">
    <source>
        <dbReference type="EMBL" id="MXN65621.1"/>
    </source>
</evidence>
<dbReference type="RefSeq" id="WP_160775878.1">
    <property type="nucleotide sequence ID" value="NZ_WUMV01000004.1"/>
</dbReference>
<dbReference type="InterPro" id="IPR032711">
    <property type="entry name" value="SoxY"/>
</dbReference>
<dbReference type="Gene3D" id="2.60.40.2470">
    <property type="entry name" value="SoxY domain"/>
    <property type="match status" value="1"/>
</dbReference>
<keyword evidence="4" id="KW-1185">Reference proteome</keyword>
<feature type="domain" description="Ig-like SoxY" evidence="2">
    <location>
        <begin position="40"/>
        <end position="148"/>
    </location>
</feature>
<feature type="chain" id="PRO_5030912937" evidence="1">
    <location>
        <begin position="31"/>
        <end position="150"/>
    </location>
</feature>
<gene>
    <name evidence="3" type="primary">soxY</name>
    <name evidence="3" type="ORF">GR183_11970</name>
</gene>
<dbReference type="InterPro" id="IPR016568">
    <property type="entry name" value="Sulphur_oxidation_SoxY"/>
</dbReference>
<dbReference type="NCBIfam" id="TIGR04488">
    <property type="entry name" value="SoxY_true_GGCGG"/>
    <property type="match status" value="1"/>
</dbReference>
<accession>A0A7X3LV12</accession>
<evidence type="ECO:0000313" key="4">
    <source>
        <dbReference type="Proteomes" id="UP000433101"/>
    </source>
</evidence>
<feature type="signal peptide" evidence="1">
    <location>
        <begin position="1"/>
        <end position="30"/>
    </location>
</feature>
<organism evidence="3 4">
    <name type="scientific">Stappia sediminis</name>
    <dbReference type="NCBI Taxonomy" id="2692190"/>
    <lineage>
        <taxon>Bacteria</taxon>
        <taxon>Pseudomonadati</taxon>
        <taxon>Pseudomonadota</taxon>
        <taxon>Alphaproteobacteria</taxon>
        <taxon>Hyphomicrobiales</taxon>
        <taxon>Stappiaceae</taxon>
        <taxon>Stappia</taxon>
    </lineage>
</organism>
<dbReference type="InterPro" id="IPR006311">
    <property type="entry name" value="TAT_signal"/>
</dbReference>
<dbReference type="InterPro" id="IPR038162">
    <property type="entry name" value="SoxY_sf"/>
</dbReference>